<dbReference type="RefSeq" id="WP_108792214.1">
    <property type="nucleotide sequence ID" value="NZ_ONZG01000016.1"/>
</dbReference>
<evidence type="ECO:0000313" key="3">
    <source>
        <dbReference type="Proteomes" id="UP000244898"/>
    </source>
</evidence>
<keyword evidence="1" id="KW-0812">Transmembrane</keyword>
<feature type="transmembrane region" description="Helical" evidence="1">
    <location>
        <begin position="12"/>
        <end position="35"/>
    </location>
</feature>
<name>A0A2R8CFS5_9RHOB</name>
<keyword evidence="1" id="KW-0472">Membrane</keyword>
<keyword evidence="3" id="KW-1185">Reference proteome</keyword>
<protein>
    <recommendedName>
        <fullName evidence="4">Periplasmic heavy metal sensor</fullName>
    </recommendedName>
</protein>
<reference evidence="3" key="1">
    <citation type="submission" date="2018-03" db="EMBL/GenBank/DDBJ databases">
        <authorList>
            <person name="Rodrigo-Torres L."/>
            <person name="Arahal R. D."/>
            <person name="Lucena T."/>
        </authorList>
    </citation>
    <scope>NUCLEOTIDE SEQUENCE [LARGE SCALE GENOMIC DNA]</scope>
    <source>
        <strain evidence="3">CECT 7615</strain>
    </source>
</reference>
<evidence type="ECO:0008006" key="4">
    <source>
        <dbReference type="Google" id="ProtNLM"/>
    </source>
</evidence>
<gene>
    <name evidence="2" type="ORF">TRM7615_04648</name>
</gene>
<proteinExistence type="predicted"/>
<evidence type="ECO:0000256" key="1">
    <source>
        <dbReference type="SAM" id="Phobius"/>
    </source>
</evidence>
<keyword evidence="1" id="KW-1133">Transmembrane helix</keyword>
<dbReference type="AlphaFoldDB" id="A0A2R8CFS5"/>
<accession>A0A2R8CFS5</accession>
<dbReference type="EMBL" id="ONZG01000016">
    <property type="protein sequence ID" value="SPJ31108.1"/>
    <property type="molecule type" value="Genomic_DNA"/>
</dbReference>
<evidence type="ECO:0000313" key="2">
    <source>
        <dbReference type="EMBL" id="SPJ31108.1"/>
    </source>
</evidence>
<dbReference type="Pfam" id="PF13801">
    <property type="entry name" value="Metal_resist"/>
    <property type="match status" value="1"/>
</dbReference>
<dbReference type="Proteomes" id="UP000244898">
    <property type="component" value="Unassembled WGS sequence"/>
</dbReference>
<dbReference type="OrthoDB" id="7708236at2"/>
<dbReference type="InterPro" id="IPR025961">
    <property type="entry name" value="Metal_resist"/>
</dbReference>
<organism evidence="2 3">
    <name type="scientific">Falsiruegeria mediterranea M17</name>
    <dbReference type="NCBI Taxonomy" id="1200281"/>
    <lineage>
        <taxon>Bacteria</taxon>
        <taxon>Pseudomonadati</taxon>
        <taxon>Pseudomonadota</taxon>
        <taxon>Alphaproteobacteria</taxon>
        <taxon>Rhodobacterales</taxon>
        <taxon>Roseobacteraceae</taxon>
        <taxon>Falsiruegeria</taxon>
    </lineage>
</organism>
<sequence length="154" mass="17663">MAEQKERKWPWMRILLIVSLGLNLLFVGLVVGAALRFGGPDSMRPPPRSLGSALYRALPEDVRQEMRQHSRTGHDTRRKGGFKDVGVIVASLRAVPFDAEGLKTVLDRQLVQREAFHRSIQDKWFDQITSMSDEERASYADRLEKVSHRKTHKK</sequence>